<keyword evidence="10" id="KW-1185">Reference proteome</keyword>
<feature type="domain" description="Endonuclease/exonuclease/phosphatase" evidence="8">
    <location>
        <begin position="4"/>
        <end position="233"/>
    </location>
</feature>
<evidence type="ECO:0000256" key="5">
    <source>
        <dbReference type="PIRSR" id="PIRSR604808-2"/>
    </source>
</evidence>
<evidence type="ECO:0000256" key="1">
    <source>
        <dbReference type="ARBA" id="ARBA00007092"/>
    </source>
</evidence>
<evidence type="ECO:0000256" key="3">
    <source>
        <dbReference type="ARBA" id="ARBA00022801"/>
    </source>
</evidence>
<reference evidence="9 10" key="1">
    <citation type="journal article" date="2012" name="Genome Biol.">
        <title>Genome and low-iron response of an oceanic diatom adapted to chronic iron limitation.</title>
        <authorList>
            <person name="Lommer M."/>
            <person name="Specht M."/>
            <person name="Roy A.S."/>
            <person name="Kraemer L."/>
            <person name="Andreson R."/>
            <person name="Gutowska M.A."/>
            <person name="Wolf J."/>
            <person name="Bergner S.V."/>
            <person name="Schilhabel M.B."/>
            <person name="Klostermeier U.C."/>
            <person name="Beiko R.G."/>
            <person name="Rosenstiel P."/>
            <person name="Hippler M."/>
            <person name="Laroche J."/>
        </authorList>
    </citation>
    <scope>NUCLEOTIDE SEQUENCE [LARGE SCALE GENOMIC DNA]</scope>
    <source>
        <strain evidence="9 10">CCMP1005</strain>
    </source>
</reference>
<feature type="region of interest" description="Disordered" evidence="7">
    <location>
        <begin position="24"/>
        <end position="45"/>
    </location>
</feature>
<dbReference type="InterPro" id="IPR005135">
    <property type="entry name" value="Endo/exonuclease/phosphatase"/>
</dbReference>
<evidence type="ECO:0000256" key="2">
    <source>
        <dbReference type="ARBA" id="ARBA00022723"/>
    </source>
</evidence>
<keyword evidence="2 5" id="KW-0479">Metal-binding</keyword>
<evidence type="ECO:0000256" key="6">
    <source>
        <dbReference type="PIRSR" id="PIRSR604808-3"/>
    </source>
</evidence>
<evidence type="ECO:0000256" key="4">
    <source>
        <dbReference type="ARBA" id="ARBA00022842"/>
    </source>
</evidence>
<keyword evidence="5" id="KW-0464">Manganese</keyword>
<feature type="binding site" evidence="5">
    <location>
        <position position="64"/>
    </location>
    <ligand>
        <name>Mg(2+)</name>
        <dbReference type="ChEBI" id="CHEBI:18420"/>
        <label>1</label>
    </ligand>
</feature>
<protein>
    <recommendedName>
        <fullName evidence="8">Endonuclease/exonuclease/phosphatase domain-containing protein</fullName>
    </recommendedName>
</protein>
<evidence type="ECO:0000313" key="9">
    <source>
        <dbReference type="EMBL" id="EJK60164.1"/>
    </source>
</evidence>
<comment type="caution">
    <text evidence="9">The sequence shown here is derived from an EMBL/GenBank/DDBJ whole genome shotgun (WGS) entry which is preliminary data.</text>
</comment>
<feature type="binding site" evidence="5">
    <location>
        <position position="188"/>
    </location>
    <ligand>
        <name>Mg(2+)</name>
        <dbReference type="ChEBI" id="CHEBI:18420"/>
        <label>1</label>
    </ligand>
</feature>
<dbReference type="PANTHER" id="PTHR22748">
    <property type="entry name" value="AP ENDONUCLEASE"/>
    <property type="match status" value="1"/>
</dbReference>
<proteinExistence type="inferred from homology"/>
<dbReference type="InterPro" id="IPR036691">
    <property type="entry name" value="Endo/exonu/phosph_ase_sf"/>
</dbReference>
<evidence type="ECO:0000259" key="8">
    <source>
        <dbReference type="Pfam" id="PF03372"/>
    </source>
</evidence>
<sequence length="581" mass="62074">MLIISWNVAGLKPALNKIVSDYAPPPAPSSSRKKPSSADGGGSHAAVSNYLARHGSPAILCLQEHKIPPSQLSSRSEPHRCSSVPGYESFWSCATLPGCRGFNGVVTYVKEGLVSGASSTPLGDPDLDGQGRCVMTDHGRFVVFNVYVPMHRDREALVRKMRVLRALGNAMDRQRALGKKVILVGDMNLKADKRDVVRRARVVEVDRILAEAADRDDGDGPAGGEPSEPPSFPQWKRDVVRNWDRIVSALGTIEAVPRKTTNPTTKETFDRFRARVRLGPGGSQYVSLGQHEDTPEEALGCYGLSEVSYDDPSSGESVVIRNRNALSVDVLAELMNKVCGARWDDETVRAVGDSDSAGINPACPAHRWMRCLLDGDGGGGAGKGEGRRMVDVFRNFYPKAEGRFTCWHQMKGLSKDEGAGATGRTDLDELGDAAALSATTASGLFEGGGYGGGGIATATRRALDSQFLGGPHTGIVYTPPSYSDHVAISLLMREGFGGEYCRTAGGGALELGTDPETKKAQPHKRQRSIASFFGSTAKAANSAGEKKRKQPTASGSKGANPKKDKKSLHSFFGKQNTGSKK</sequence>
<dbReference type="GO" id="GO:0003906">
    <property type="term" value="F:DNA-(apurinic or apyrimidinic site) endonuclease activity"/>
    <property type="evidence" value="ECO:0007669"/>
    <property type="project" value="TreeGrafter"/>
</dbReference>
<feature type="region of interest" description="Disordered" evidence="7">
    <location>
        <begin position="212"/>
        <end position="235"/>
    </location>
</feature>
<comment type="similarity">
    <text evidence="1">Belongs to the DNA repair enzymes AP/ExoA family.</text>
</comment>
<dbReference type="OrthoDB" id="391817at2759"/>
<dbReference type="InterPro" id="IPR004808">
    <property type="entry name" value="AP_endonuc_1"/>
</dbReference>
<feature type="binding site" evidence="5">
    <location>
        <position position="186"/>
    </location>
    <ligand>
        <name>Mg(2+)</name>
        <dbReference type="ChEBI" id="CHEBI:18420"/>
        <label>1</label>
    </ligand>
</feature>
<dbReference type="GO" id="GO:0006284">
    <property type="term" value="P:base-excision repair"/>
    <property type="evidence" value="ECO:0007669"/>
    <property type="project" value="TreeGrafter"/>
</dbReference>
<gene>
    <name evidence="9" type="ORF">THAOC_19533</name>
</gene>
<dbReference type="GO" id="GO:0046872">
    <property type="term" value="F:metal ion binding"/>
    <property type="evidence" value="ECO:0007669"/>
    <property type="project" value="UniProtKB-KW"/>
</dbReference>
<dbReference type="PANTHER" id="PTHR22748:SF4">
    <property type="entry name" value="DNA-(APURINIC OR APYRIMIDINIC SITE) ENDONUCLEASE 2"/>
    <property type="match status" value="1"/>
</dbReference>
<organism evidence="9 10">
    <name type="scientific">Thalassiosira oceanica</name>
    <name type="common">Marine diatom</name>
    <dbReference type="NCBI Taxonomy" id="159749"/>
    <lineage>
        <taxon>Eukaryota</taxon>
        <taxon>Sar</taxon>
        <taxon>Stramenopiles</taxon>
        <taxon>Ochrophyta</taxon>
        <taxon>Bacillariophyta</taxon>
        <taxon>Coscinodiscophyceae</taxon>
        <taxon>Thalassiosirophycidae</taxon>
        <taxon>Thalassiosirales</taxon>
        <taxon>Thalassiosiraceae</taxon>
        <taxon>Thalassiosira</taxon>
    </lineage>
</organism>
<feature type="region of interest" description="Disordered" evidence="7">
    <location>
        <begin position="507"/>
        <end position="581"/>
    </location>
</feature>
<dbReference type="AlphaFoldDB" id="K0S5L8"/>
<evidence type="ECO:0000313" key="10">
    <source>
        <dbReference type="Proteomes" id="UP000266841"/>
    </source>
</evidence>
<accession>K0S5L8</accession>
<dbReference type="Gene3D" id="3.60.10.10">
    <property type="entry name" value="Endonuclease/exonuclease/phosphatase"/>
    <property type="match status" value="2"/>
</dbReference>
<dbReference type="GO" id="GO:0005634">
    <property type="term" value="C:nucleus"/>
    <property type="evidence" value="ECO:0007669"/>
    <property type="project" value="TreeGrafter"/>
</dbReference>
<dbReference type="eggNOG" id="KOG1294">
    <property type="taxonomic scope" value="Eukaryota"/>
</dbReference>
<keyword evidence="4 5" id="KW-0460">Magnesium</keyword>
<keyword evidence="3" id="KW-0378">Hydrolase</keyword>
<name>K0S5L8_THAOC</name>
<dbReference type="SUPFAM" id="SSF56219">
    <property type="entry name" value="DNase I-like"/>
    <property type="match status" value="1"/>
</dbReference>
<feature type="binding site" evidence="5">
    <location>
        <position position="7"/>
    </location>
    <ligand>
        <name>Mg(2+)</name>
        <dbReference type="ChEBI" id="CHEBI:18420"/>
        <label>1</label>
    </ligand>
</feature>
<dbReference type="OMA" id="KCMYRPP"/>
<dbReference type="PROSITE" id="PS51435">
    <property type="entry name" value="AP_NUCLEASE_F1_4"/>
    <property type="match status" value="1"/>
</dbReference>
<dbReference type="Pfam" id="PF03372">
    <property type="entry name" value="Exo_endo_phos"/>
    <property type="match status" value="1"/>
</dbReference>
<dbReference type="Proteomes" id="UP000266841">
    <property type="component" value="Unassembled WGS sequence"/>
</dbReference>
<dbReference type="GO" id="GO:0008081">
    <property type="term" value="F:phosphoric diester hydrolase activity"/>
    <property type="evidence" value="ECO:0007669"/>
    <property type="project" value="TreeGrafter"/>
</dbReference>
<evidence type="ECO:0000256" key="7">
    <source>
        <dbReference type="SAM" id="MobiDB-lite"/>
    </source>
</evidence>
<comment type="cofactor">
    <cofactor evidence="5">
        <name>Mg(2+)</name>
        <dbReference type="ChEBI" id="CHEBI:18420"/>
    </cofactor>
    <cofactor evidence="5">
        <name>Mn(2+)</name>
        <dbReference type="ChEBI" id="CHEBI:29035"/>
    </cofactor>
    <text evidence="5">Probably binds two magnesium or manganese ions per subunit.</text>
</comment>
<feature type="site" description="Transition state stabilizer" evidence="6">
    <location>
        <position position="188"/>
    </location>
</feature>
<dbReference type="GO" id="GO:0008311">
    <property type="term" value="F:double-stranded DNA 3'-5' DNA exonuclease activity"/>
    <property type="evidence" value="ECO:0007669"/>
    <property type="project" value="TreeGrafter"/>
</dbReference>
<dbReference type="EMBL" id="AGNL01021437">
    <property type="protein sequence ID" value="EJK60164.1"/>
    <property type="molecule type" value="Genomic_DNA"/>
</dbReference>